<protein>
    <submittedName>
        <fullName evidence="1">SEC-C motif-containing protein</fullName>
    </submittedName>
</protein>
<dbReference type="RefSeq" id="WP_090793227.1">
    <property type="nucleotide sequence ID" value="NZ_FMYI01000002.1"/>
</dbReference>
<accession>A0A1G6H5Z6</accession>
<sequence>MHTQKKAFVDQLIDKQQSLQTMRNESLNKLCKPIREETSDYALLNQLTKTELDSIRRRVNIKHASQLNKDALIQTILDHSKDIVEHFLNTIDNERLTILQSFIQSNGYLKETDLKVEKIKALQTFGIAYMRMQDDEAYLVMPKCVLDHLSNTVTKEMQEIADRNDAIIRTAHGLTFYYGCIEESTLIQLIGPIAKGNTTLVKQILDHAMDYYDLMNKHHTLIIDSRVVDADQLLNVQHQSAYDTYHHFSDADLIEAGTEDFMPMTDELMALVKHMTRHHQLNDSTLNMVMDGVIICLNSFTTPDTAFQYLSHYIAYSSEKDAQKLYQLLIDAQNSMHIWSLKGHKRLDEQIPNNTKQIKVKRNDPCPCGSGKKFKKCCASA</sequence>
<dbReference type="Pfam" id="PF02810">
    <property type="entry name" value="SEC-C"/>
    <property type="match status" value="1"/>
</dbReference>
<dbReference type="EMBL" id="FMYI01000002">
    <property type="protein sequence ID" value="SDB89573.1"/>
    <property type="molecule type" value="Genomic_DNA"/>
</dbReference>
<reference evidence="2" key="1">
    <citation type="submission" date="2016-09" db="EMBL/GenBank/DDBJ databases">
        <authorList>
            <person name="Varghese N."/>
            <person name="Submissions S."/>
        </authorList>
    </citation>
    <scope>NUCLEOTIDE SEQUENCE [LARGE SCALE GENOMIC DNA]</scope>
    <source>
        <strain evidence="2">S5</strain>
    </source>
</reference>
<dbReference type="Gene3D" id="3.10.450.50">
    <property type="match status" value="1"/>
</dbReference>
<evidence type="ECO:0000313" key="2">
    <source>
        <dbReference type="Proteomes" id="UP000242949"/>
    </source>
</evidence>
<organism evidence="1 2">
    <name type="scientific">Pelagirhabdus alkalitolerans</name>
    <dbReference type="NCBI Taxonomy" id="1612202"/>
    <lineage>
        <taxon>Bacteria</taxon>
        <taxon>Bacillati</taxon>
        <taxon>Bacillota</taxon>
        <taxon>Bacilli</taxon>
        <taxon>Bacillales</taxon>
        <taxon>Bacillaceae</taxon>
        <taxon>Pelagirhabdus</taxon>
    </lineage>
</organism>
<gene>
    <name evidence="1" type="ORF">SAMN05421734_102268</name>
</gene>
<dbReference type="AlphaFoldDB" id="A0A1G6H5Z6"/>
<dbReference type="SUPFAM" id="SSF103642">
    <property type="entry name" value="Sec-C motif"/>
    <property type="match status" value="1"/>
</dbReference>
<dbReference type="OrthoDB" id="9814022at2"/>
<evidence type="ECO:0000313" key="1">
    <source>
        <dbReference type="EMBL" id="SDB89573.1"/>
    </source>
</evidence>
<dbReference type="InterPro" id="IPR004027">
    <property type="entry name" value="SEC_C_motif"/>
</dbReference>
<name>A0A1G6H5Z6_9BACI</name>
<keyword evidence="2" id="KW-1185">Reference proteome</keyword>
<proteinExistence type="predicted"/>
<dbReference type="Proteomes" id="UP000242949">
    <property type="component" value="Unassembled WGS sequence"/>
</dbReference>